<evidence type="ECO:0000259" key="12">
    <source>
        <dbReference type="Pfam" id="PF00662"/>
    </source>
</evidence>
<dbReference type="Pfam" id="PF00662">
    <property type="entry name" value="Proton_antipo_N"/>
    <property type="match status" value="1"/>
</dbReference>
<evidence type="ECO:0000256" key="1">
    <source>
        <dbReference type="ARBA" id="ARBA00004651"/>
    </source>
</evidence>
<evidence type="ECO:0000259" key="11">
    <source>
        <dbReference type="Pfam" id="PF00361"/>
    </source>
</evidence>
<keyword evidence="2" id="KW-0813">Transport</keyword>
<dbReference type="Pfam" id="PF13244">
    <property type="entry name" value="MbhD"/>
    <property type="match status" value="1"/>
</dbReference>
<comment type="subcellular location">
    <subcellularLocation>
        <location evidence="1">Cell membrane</location>
        <topology evidence="1">Multi-pass membrane protein</topology>
    </subcellularLocation>
    <subcellularLocation>
        <location evidence="9">Membrane</location>
        <topology evidence="9">Multi-pass membrane protein</topology>
    </subcellularLocation>
</comment>
<dbReference type="PRINTS" id="PR01434">
    <property type="entry name" value="NADHDHGNASE5"/>
</dbReference>
<keyword evidence="4" id="KW-1003">Cell membrane</keyword>
<evidence type="ECO:0000313" key="15">
    <source>
        <dbReference type="EMBL" id="CAA9566129.1"/>
    </source>
</evidence>
<dbReference type="EMBL" id="CADCWK010000231">
    <property type="protein sequence ID" value="CAA9566129.1"/>
    <property type="molecule type" value="Genomic_DNA"/>
</dbReference>
<evidence type="ECO:0000259" key="14">
    <source>
        <dbReference type="Pfam" id="PF20501"/>
    </source>
</evidence>
<dbReference type="InterPro" id="IPR046806">
    <property type="entry name" value="MrpA_C/MbhE"/>
</dbReference>
<feature type="transmembrane region" description="Helical" evidence="10">
    <location>
        <begin position="606"/>
        <end position="627"/>
    </location>
</feature>
<feature type="transmembrane region" description="Helical" evidence="10">
    <location>
        <begin position="210"/>
        <end position="229"/>
    </location>
</feature>
<feature type="domain" description="MrpA C-terminal/MbhE" evidence="14">
    <location>
        <begin position="700"/>
        <end position="781"/>
    </location>
</feature>
<dbReference type="GO" id="GO:0006811">
    <property type="term" value="P:monoatomic ion transport"/>
    <property type="evidence" value="ECO:0007669"/>
    <property type="project" value="UniProtKB-KW"/>
</dbReference>
<feature type="transmembrane region" description="Helical" evidence="10">
    <location>
        <begin position="702"/>
        <end position="721"/>
    </location>
</feature>
<dbReference type="PANTHER" id="PTHR43373">
    <property type="entry name" value="NA(+)/H(+) ANTIPORTER SUBUNIT"/>
    <property type="match status" value="1"/>
</dbReference>
<feature type="transmembrane region" description="Helical" evidence="10">
    <location>
        <begin position="456"/>
        <end position="474"/>
    </location>
</feature>
<dbReference type="InterPro" id="IPR025383">
    <property type="entry name" value="MrpA_C/MbhD"/>
</dbReference>
<dbReference type="AlphaFoldDB" id="A0A6J4V408"/>
<name>A0A6J4V408_9BACT</name>
<dbReference type="InterPro" id="IPR001750">
    <property type="entry name" value="ND/Mrp_TM"/>
</dbReference>
<feature type="domain" description="NADH-Ubiquinone oxidoreductase (complex I) chain 5 N-terminal" evidence="12">
    <location>
        <begin position="65"/>
        <end position="102"/>
    </location>
</feature>
<feature type="transmembrane region" description="Helical" evidence="10">
    <location>
        <begin position="279"/>
        <end position="301"/>
    </location>
</feature>
<feature type="transmembrane region" description="Helical" evidence="10">
    <location>
        <begin position="6"/>
        <end position="25"/>
    </location>
</feature>
<keyword evidence="7" id="KW-0406">Ion transport</keyword>
<evidence type="ECO:0000256" key="9">
    <source>
        <dbReference type="RuleBase" id="RU000320"/>
    </source>
</evidence>
<protein>
    <submittedName>
        <fullName evidence="15">Na(+) H(+) antiporter subunit A / Na(+) H(+) antiporter subunit B</fullName>
    </submittedName>
</protein>
<dbReference type="InterPro" id="IPR001516">
    <property type="entry name" value="Proton_antipo_N"/>
</dbReference>
<evidence type="ECO:0000256" key="3">
    <source>
        <dbReference type="ARBA" id="ARBA00022449"/>
    </source>
</evidence>
<feature type="transmembrane region" description="Helical" evidence="10">
    <location>
        <begin position="332"/>
        <end position="354"/>
    </location>
</feature>
<evidence type="ECO:0000256" key="6">
    <source>
        <dbReference type="ARBA" id="ARBA00022989"/>
    </source>
</evidence>
<sequence length="783" mass="82650">MASLFSPAPLLLLVALLAPLAAFAGGRIRPGLAAPVGGGMALVAFAITIWGAALSDPDRVSVTWAGSWDLRFTFVLDGLAVVFALLATGIGALVTAYSARYIPLHLHHEHRDERDVVPFLFYLLLFMAAMVGLVMAQDTIALFLFWDLTAVASFFLIGYDRNARSVQAALTAIVITGVTAILILIGVIMLHDRYGSWDLPTIIAAVGEDGLPGGTITLAVALILAGGLAKSAQVPFHFWLPQAMAAPTPVSSYLHSAAMVAAGVFLVGRFYPLAEQSDLLLWALRVVGLASMVVGGLVALTRRHLKQILAWSTISQYGYVVLLFGLGGDYGVAGACFYVMAHGLAKCALFLTAGSVIEAAGTSYLDEVGGLARRLPLLAVASLAAAATIVALPLTLGFFKDELFFAAAVETGPFWVAASVGGAALTFAYIGRFWLGIFIRHPERGRTAQLHPLSGLLVWPIVVLGALGVAGGLFPGPITGLANEAATVARNATAAIDVETAYHLDTRPENLMALAAWAIGIVLIVSERLWQPAVRAFSRLGDIAGPERIYDGTLDRLNHWSDFVRQFEVRDLRSRVASILAPAGVLVAIGLIASDPTNNAFRVGSVSGGDLLPLLMMIATVIAALTSTLARDHFALALVLSGVGFSLACVYAFSDAPNVALVAVLIETVFTVLFIATLVLLPRWVLRDVNQEPDDHDHNGRDAFIGVIAGLLALLVVWSTLSQSSVFTSVGDEFVAQTPDAHGGNVVSVILADFRGLDTLGEITVIGIALLGIAGLLYRGRLR</sequence>
<feature type="transmembrane region" description="Helical" evidence="10">
    <location>
        <begin position="759"/>
        <end position="778"/>
    </location>
</feature>
<evidence type="ECO:0000256" key="10">
    <source>
        <dbReference type="SAM" id="Phobius"/>
    </source>
</evidence>
<feature type="transmembrane region" description="Helical" evidence="10">
    <location>
        <begin position="140"/>
        <end position="157"/>
    </location>
</feature>
<dbReference type="GO" id="GO:0005886">
    <property type="term" value="C:plasma membrane"/>
    <property type="evidence" value="ECO:0007669"/>
    <property type="project" value="UniProtKB-SubCell"/>
</dbReference>
<feature type="transmembrane region" description="Helical" evidence="10">
    <location>
        <begin position="511"/>
        <end position="530"/>
    </location>
</feature>
<feature type="transmembrane region" description="Helical" evidence="10">
    <location>
        <begin position="32"/>
        <end position="52"/>
    </location>
</feature>
<feature type="transmembrane region" description="Helical" evidence="10">
    <location>
        <begin position="659"/>
        <end position="681"/>
    </location>
</feature>
<keyword evidence="5 9" id="KW-0812">Transmembrane</keyword>
<feature type="transmembrane region" description="Helical" evidence="10">
    <location>
        <begin position="250"/>
        <end position="273"/>
    </location>
</feature>
<organism evidence="15">
    <name type="scientific">uncultured Thermomicrobiales bacterium</name>
    <dbReference type="NCBI Taxonomy" id="1645740"/>
    <lineage>
        <taxon>Bacteria</taxon>
        <taxon>Pseudomonadati</taxon>
        <taxon>Thermomicrobiota</taxon>
        <taxon>Thermomicrobia</taxon>
        <taxon>Thermomicrobiales</taxon>
        <taxon>environmental samples</taxon>
    </lineage>
</organism>
<feature type="domain" description="NADH:quinone oxidoreductase/Mrp antiporter transmembrane" evidence="11">
    <location>
        <begin position="136"/>
        <end position="425"/>
    </location>
</feature>
<reference evidence="15" key="1">
    <citation type="submission" date="2020-02" db="EMBL/GenBank/DDBJ databases">
        <authorList>
            <person name="Meier V. D."/>
        </authorList>
    </citation>
    <scope>NUCLEOTIDE SEQUENCE</scope>
    <source>
        <strain evidence="15">AVDCRST_MAG33</strain>
    </source>
</reference>
<feature type="transmembrane region" description="Helical" evidence="10">
    <location>
        <begin position="634"/>
        <end position="653"/>
    </location>
</feature>
<feature type="transmembrane region" description="Helical" evidence="10">
    <location>
        <begin position="116"/>
        <end position="134"/>
    </location>
</feature>
<dbReference type="PANTHER" id="PTHR43373:SF1">
    <property type="entry name" value="NA(+)_H(+) ANTIPORTER SUBUNIT A"/>
    <property type="match status" value="1"/>
</dbReference>
<proteinExistence type="predicted"/>
<accession>A0A6J4V408</accession>
<evidence type="ECO:0000256" key="7">
    <source>
        <dbReference type="ARBA" id="ARBA00023065"/>
    </source>
</evidence>
<gene>
    <name evidence="15" type="ORF">AVDCRST_MAG33-2072</name>
</gene>
<feature type="transmembrane region" description="Helical" evidence="10">
    <location>
        <begin position="169"/>
        <end position="190"/>
    </location>
</feature>
<evidence type="ECO:0000256" key="5">
    <source>
        <dbReference type="ARBA" id="ARBA00022692"/>
    </source>
</evidence>
<evidence type="ECO:0000256" key="4">
    <source>
        <dbReference type="ARBA" id="ARBA00022475"/>
    </source>
</evidence>
<dbReference type="Pfam" id="PF20501">
    <property type="entry name" value="MbhE"/>
    <property type="match status" value="1"/>
</dbReference>
<evidence type="ECO:0000256" key="2">
    <source>
        <dbReference type="ARBA" id="ARBA00022448"/>
    </source>
</evidence>
<keyword evidence="8 10" id="KW-0472">Membrane</keyword>
<evidence type="ECO:0000256" key="8">
    <source>
        <dbReference type="ARBA" id="ARBA00023136"/>
    </source>
</evidence>
<feature type="transmembrane region" description="Helical" evidence="10">
    <location>
        <begin position="308"/>
        <end position="326"/>
    </location>
</feature>
<keyword evidence="3" id="KW-0050">Antiport</keyword>
<feature type="transmembrane region" description="Helical" evidence="10">
    <location>
        <begin position="576"/>
        <end position="594"/>
    </location>
</feature>
<feature type="transmembrane region" description="Helical" evidence="10">
    <location>
        <begin position="375"/>
        <end position="394"/>
    </location>
</feature>
<feature type="transmembrane region" description="Helical" evidence="10">
    <location>
        <begin position="72"/>
        <end position="95"/>
    </location>
</feature>
<dbReference type="Pfam" id="PF00361">
    <property type="entry name" value="Proton_antipo_M"/>
    <property type="match status" value="1"/>
</dbReference>
<keyword evidence="6 10" id="KW-1133">Transmembrane helix</keyword>
<evidence type="ECO:0000259" key="13">
    <source>
        <dbReference type="Pfam" id="PF13244"/>
    </source>
</evidence>
<dbReference type="GO" id="GO:0015297">
    <property type="term" value="F:antiporter activity"/>
    <property type="evidence" value="ECO:0007669"/>
    <property type="project" value="UniProtKB-KW"/>
</dbReference>
<dbReference type="InterPro" id="IPR050616">
    <property type="entry name" value="CPA3_Na-H_Antiporter_A"/>
</dbReference>
<feature type="transmembrane region" description="Helical" evidence="10">
    <location>
        <begin position="414"/>
        <end position="435"/>
    </location>
</feature>
<feature type="domain" description="MrpA C-terminal/MbhD" evidence="13">
    <location>
        <begin position="620"/>
        <end position="683"/>
    </location>
</feature>